<dbReference type="PROSITE" id="PS51257">
    <property type="entry name" value="PROKAR_LIPOPROTEIN"/>
    <property type="match status" value="1"/>
</dbReference>
<dbReference type="InterPro" id="IPR029058">
    <property type="entry name" value="AB_hydrolase_fold"/>
</dbReference>
<gene>
    <name evidence="3" type="ORF">NE695_06470</name>
</gene>
<dbReference type="InterPro" id="IPR021440">
    <property type="entry name" value="DUF3089"/>
</dbReference>
<keyword evidence="2" id="KW-0732">Signal</keyword>
<feature type="compositionally biased region" description="Polar residues" evidence="1">
    <location>
        <begin position="49"/>
        <end position="62"/>
    </location>
</feature>
<feature type="chain" id="PRO_5046036333" evidence="2">
    <location>
        <begin position="31"/>
        <end position="385"/>
    </location>
</feature>
<evidence type="ECO:0000313" key="4">
    <source>
        <dbReference type="Proteomes" id="UP001524473"/>
    </source>
</evidence>
<proteinExistence type="predicted"/>
<dbReference type="Proteomes" id="UP001524473">
    <property type="component" value="Unassembled WGS sequence"/>
</dbReference>
<feature type="region of interest" description="Disordered" evidence="1">
    <location>
        <begin position="49"/>
        <end position="69"/>
    </location>
</feature>
<evidence type="ECO:0000313" key="3">
    <source>
        <dbReference type="EMBL" id="MCQ4839562.1"/>
    </source>
</evidence>
<comment type="caution">
    <text evidence="3">The sequence shown here is derived from an EMBL/GenBank/DDBJ whole genome shotgun (WGS) entry which is preliminary data.</text>
</comment>
<feature type="signal peptide" evidence="2">
    <location>
        <begin position="1"/>
        <end position="30"/>
    </location>
</feature>
<accession>A0ABT1RY18</accession>
<evidence type="ECO:0000256" key="2">
    <source>
        <dbReference type="SAM" id="SignalP"/>
    </source>
</evidence>
<keyword evidence="4" id="KW-1185">Reference proteome</keyword>
<evidence type="ECO:0000256" key="1">
    <source>
        <dbReference type="SAM" id="MobiDB-lite"/>
    </source>
</evidence>
<reference evidence="3 4" key="1">
    <citation type="submission" date="2022-06" db="EMBL/GenBank/DDBJ databases">
        <title>Isolation of gut microbiota from human fecal samples.</title>
        <authorList>
            <person name="Pamer E.G."/>
            <person name="Barat B."/>
            <person name="Waligurski E."/>
            <person name="Medina S."/>
            <person name="Paddock L."/>
            <person name="Mostad J."/>
        </authorList>
    </citation>
    <scope>NUCLEOTIDE SEQUENCE [LARGE SCALE GENOMIC DNA]</scope>
    <source>
        <strain evidence="3 4">DFI.9.73</strain>
    </source>
</reference>
<dbReference type="Pfam" id="PF11288">
    <property type="entry name" value="DUF3089"/>
    <property type="match status" value="1"/>
</dbReference>
<organism evidence="3 4">
    <name type="scientific">Neglectibacter timonensis</name>
    <dbReference type="NCBI Taxonomy" id="1776382"/>
    <lineage>
        <taxon>Bacteria</taxon>
        <taxon>Bacillati</taxon>
        <taxon>Bacillota</taxon>
        <taxon>Clostridia</taxon>
        <taxon>Eubacteriales</taxon>
        <taxon>Oscillospiraceae</taxon>
        <taxon>Neglectibacter</taxon>
    </lineage>
</organism>
<protein>
    <submittedName>
        <fullName evidence="3">DUF3089 domain-containing protein</fullName>
    </submittedName>
</protein>
<name>A0ABT1RY18_9FIRM</name>
<dbReference type="EMBL" id="JANFZH010000011">
    <property type="protein sequence ID" value="MCQ4839562.1"/>
    <property type="molecule type" value="Genomic_DNA"/>
</dbReference>
<dbReference type="RefSeq" id="WP_082942212.1">
    <property type="nucleotide sequence ID" value="NZ_CABKVV010000014.1"/>
</dbReference>
<dbReference type="SUPFAM" id="SSF53474">
    <property type="entry name" value="alpha/beta-Hydrolases"/>
    <property type="match status" value="1"/>
</dbReference>
<sequence>MNRIVRSIKKGARCWAGIFLSALLMFTMYACTGKAQELESSVKNESFASESVNLGESDSPAVSSEEDRLQERGILREELSRKRSRYESLEYWACLEKDSSKPADVFLLSPTVDMGTAGNYNLSLEDAGMKEKLKGAMTMQRGIYDGTARVFSPYYREAAFSVYSLPKEEAEPYFEIAYEDVKEAFLYYMENYNGGRPFFLAGFSQGSDMVLRLLKDVFQQEEYRELLIAAYCPGWRVTEKDLEEAPWLKMAQGETDLGVIISYNTEAVEVEDSLMVPLGEKALSINPLNWKTDGTSAGRSENLGACFINSEGRITSEIPQLTGAYLDLRRGTLKVPDIKEADYLNSSFPEGVYHLYDYMFFYRNLQKNVGDRYAAYQESASAAVA</sequence>
<dbReference type="GeneID" id="90532573"/>